<dbReference type="InterPro" id="IPR003660">
    <property type="entry name" value="HAMP_dom"/>
</dbReference>
<evidence type="ECO:0000313" key="10">
    <source>
        <dbReference type="EMBL" id="EFM09959.1"/>
    </source>
</evidence>
<dbReference type="EMBL" id="AEDD01000009">
    <property type="protein sequence ID" value="EFM09959.1"/>
    <property type="molecule type" value="Genomic_DNA"/>
</dbReference>
<evidence type="ECO:0000256" key="4">
    <source>
        <dbReference type="ARBA" id="ARBA00022679"/>
    </source>
</evidence>
<evidence type="ECO:0000256" key="6">
    <source>
        <dbReference type="ARBA" id="ARBA00023136"/>
    </source>
</evidence>
<keyword evidence="8" id="KW-0812">Transmembrane</keyword>
<accession>E0ICS3</accession>
<dbReference type="eggNOG" id="COG2972">
    <property type="taxonomic scope" value="Bacteria"/>
</dbReference>
<dbReference type="SMART" id="SM00304">
    <property type="entry name" value="HAMP"/>
    <property type="match status" value="1"/>
</dbReference>
<dbReference type="CDD" id="cd06225">
    <property type="entry name" value="HAMP"/>
    <property type="match status" value="1"/>
</dbReference>
<keyword evidence="4" id="KW-0808">Transferase</keyword>
<reference evidence="10 11" key="1">
    <citation type="submission" date="2010-07" db="EMBL/GenBank/DDBJ databases">
        <title>The draft genome of Paenibacillus curdlanolyticus YK9.</title>
        <authorList>
            <consortium name="US DOE Joint Genome Institute (JGI-PGF)"/>
            <person name="Lucas S."/>
            <person name="Copeland A."/>
            <person name="Lapidus A."/>
            <person name="Cheng J.-F."/>
            <person name="Bruce D."/>
            <person name="Goodwin L."/>
            <person name="Pitluck S."/>
            <person name="Land M.L."/>
            <person name="Hauser L."/>
            <person name="Chang Y.-J."/>
            <person name="Jeffries C."/>
            <person name="Anderson I.J."/>
            <person name="Johnson E."/>
            <person name="Loganathan U."/>
            <person name="Mulhopadhyay B."/>
            <person name="Kyrpides N."/>
            <person name="Woyke T.J."/>
        </authorList>
    </citation>
    <scope>NUCLEOTIDE SEQUENCE [LARGE SCALE GENOMIC DNA]</scope>
    <source>
        <strain evidence="10 11">YK9</strain>
    </source>
</reference>
<dbReference type="SUPFAM" id="SSF55874">
    <property type="entry name" value="ATPase domain of HSP90 chaperone/DNA topoisomerase II/histidine kinase"/>
    <property type="match status" value="1"/>
</dbReference>
<dbReference type="InterPro" id="IPR010559">
    <property type="entry name" value="Sig_transdc_His_kin_internal"/>
</dbReference>
<keyword evidence="5 10" id="KW-0418">Kinase</keyword>
<dbReference type="AlphaFoldDB" id="E0ICS3"/>
<evidence type="ECO:0000256" key="3">
    <source>
        <dbReference type="ARBA" id="ARBA00022553"/>
    </source>
</evidence>
<evidence type="ECO:0000256" key="1">
    <source>
        <dbReference type="ARBA" id="ARBA00004651"/>
    </source>
</evidence>
<gene>
    <name evidence="10" type="ORF">PaecuDRAFT_3462</name>
</gene>
<name>E0ICS3_9BACL</name>
<dbReference type="InterPro" id="IPR003594">
    <property type="entry name" value="HATPase_dom"/>
</dbReference>
<dbReference type="Gene3D" id="6.10.340.10">
    <property type="match status" value="1"/>
</dbReference>
<proteinExistence type="predicted"/>
<dbReference type="STRING" id="717606.PaecuDRAFT_3462"/>
<feature type="transmembrane region" description="Helical" evidence="8">
    <location>
        <begin position="280"/>
        <end position="308"/>
    </location>
</feature>
<feature type="compositionally biased region" description="Basic and acidic residues" evidence="7">
    <location>
        <begin position="579"/>
        <end position="590"/>
    </location>
</feature>
<evidence type="ECO:0000313" key="11">
    <source>
        <dbReference type="Proteomes" id="UP000005387"/>
    </source>
</evidence>
<dbReference type="GO" id="GO:0000155">
    <property type="term" value="F:phosphorelay sensor kinase activity"/>
    <property type="evidence" value="ECO:0007669"/>
    <property type="project" value="InterPro"/>
</dbReference>
<feature type="domain" description="HAMP" evidence="9">
    <location>
        <begin position="304"/>
        <end position="356"/>
    </location>
</feature>
<dbReference type="InterPro" id="IPR036890">
    <property type="entry name" value="HATPase_C_sf"/>
</dbReference>
<dbReference type="GO" id="GO:0005886">
    <property type="term" value="C:plasma membrane"/>
    <property type="evidence" value="ECO:0007669"/>
    <property type="project" value="UniProtKB-SubCell"/>
</dbReference>
<dbReference type="Gene3D" id="3.30.565.10">
    <property type="entry name" value="Histidine kinase-like ATPase, C-terminal domain"/>
    <property type="match status" value="1"/>
</dbReference>
<keyword evidence="11" id="KW-1185">Reference proteome</keyword>
<evidence type="ECO:0000256" key="7">
    <source>
        <dbReference type="SAM" id="MobiDB-lite"/>
    </source>
</evidence>
<evidence type="ECO:0000256" key="5">
    <source>
        <dbReference type="ARBA" id="ARBA00022777"/>
    </source>
</evidence>
<dbReference type="PANTHER" id="PTHR34220:SF7">
    <property type="entry name" value="SENSOR HISTIDINE KINASE YPDA"/>
    <property type="match status" value="1"/>
</dbReference>
<comment type="subcellular location">
    <subcellularLocation>
        <location evidence="1">Cell membrane</location>
        <topology evidence="1">Multi-pass membrane protein</topology>
    </subcellularLocation>
</comment>
<dbReference type="Proteomes" id="UP000005387">
    <property type="component" value="Unassembled WGS sequence"/>
</dbReference>
<dbReference type="Pfam" id="PF06580">
    <property type="entry name" value="His_kinase"/>
    <property type="match status" value="1"/>
</dbReference>
<dbReference type="RefSeq" id="WP_006039450.1">
    <property type="nucleotide sequence ID" value="NZ_AEDD01000009.1"/>
</dbReference>
<dbReference type="OrthoDB" id="9776552at2"/>
<keyword evidence="2" id="KW-1003">Cell membrane</keyword>
<sequence>MAPLLIATIGLTGYFSYYVASQLALSKAGQNQTNLTRQTIDHFNNIAQDAIDFSNYLLLSETVQELLSKPDDPEVHRRAFTTLSALMVTRNSIQSLIIYPLEPNSMKSIGQPFAIDQTGLTSAMPYPLFSKSKLFQSALELNGKETWGFIPPSEKLFVGDSDNKIVLAKLIKSVDLRTKGMIIVGVQESKLRKQLINSIDAQALVLDDAGTILTGTESTWIGHSYRNIPNKEIKQLSLSDMPTTLQSSDWLISSASSDLTGWHAVVIQPKDTLLQELNRISMITIIFMSVSLLTALLFSWIATSFITTPMRKLLKSMRMLQTGDFSQRVHFSATDEIGQLGRGYNVMVERIKELIDDVYNTKLKQREAELKTLQEQINPHFLYNTLDMIYLSAQRNGETAIAEMVYSLSRMFRLRLSGGRSIISLEQEMELVQHYLHLQRLRFKNRITFDLDIDPRARHAQVPKLLIQPLVENAVIHGIEPLNGDGFIQVKCQIDSDRLMISVTDNGAGIPYDRLAELNHMFVQITKRSDAGTTTNPSQSFAIRNLQERLMLAFGPEVQLRIDSQEGRGTTASIAIPWEETRDHDECTPG</sequence>
<dbReference type="PANTHER" id="PTHR34220">
    <property type="entry name" value="SENSOR HISTIDINE KINASE YPDA"/>
    <property type="match status" value="1"/>
</dbReference>
<dbReference type="Pfam" id="PF00672">
    <property type="entry name" value="HAMP"/>
    <property type="match status" value="1"/>
</dbReference>
<dbReference type="SUPFAM" id="SSF158472">
    <property type="entry name" value="HAMP domain-like"/>
    <property type="match status" value="1"/>
</dbReference>
<keyword evidence="8" id="KW-1133">Transmembrane helix</keyword>
<feature type="region of interest" description="Disordered" evidence="7">
    <location>
        <begin position="571"/>
        <end position="590"/>
    </location>
</feature>
<organism evidence="10 11">
    <name type="scientific">Paenibacillus curdlanolyticus YK9</name>
    <dbReference type="NCBI Taxonomy" id="717606"/>
    <lineage>
        <taxon>Bacteria</taxon>
        <taxon>Bacillati</taxon>
        <taxon>Bacillota</taxon>
        <taxon>Bacilli</taxon>
        <taxon>Bacillales</taxon>
        <taxon>Paenibacillaceae</taxon>
        <taxon>Paenibacillus</taxon>
    </lineage>
</organism>
<dbReference type="InterPro" id="IPR050640">
    <property type="entry name" value="Bact_2-comp_sensor_kinase"/>
</dbReference>
<dbReference type="Pfam" id="PF02518">
    <property type="entry name" value="HATPase_c"/>
    <property type="match status" value="1"/>
</dbReference>
<dbReference type="PROSITE" id="PS50885">
    <property type="entry name" value="HAMP"/>
    <property type="match status" value="1"/>
</dbReference>
<evidence type="ECO:0000259" key="9">
    <source>
        <dbReference type="PROSITE" id="PS50885"/>
    </source>
</evidence>
<protein>
    <submittedName>
        <fullName evidence="10">Integral membrane sensor signal transduction histidine kinase</fullName>
    </submittedName>
</protein>
<evidence type="ECO:0000256" key="2">
    <source>
        <dbReference type="ARBA" id="ARBA00022475"/>
    </source>
</evidence>
<evidence type="ECO:0000256" key="8">
    <source>
        <dbReference type="SAM" id="Phobius"/>
    </source>
</evidence>
<keyword evidence="6 8" id="KW-0472">Membrane</keyword>
<keyword evidence="3" id="KW-0597">Phosphoprotein</keyword>